<dbReference type="EMBL" id="CP138583">
    <property type="protein sequence ID" value="WPH00629.1"/>
    <property type="molecule type" value="Genomic_DNA"/>
</dbReference>
<reference evidence="3 4" key="1">
    <citation type="submission" date="2023-11" db="EMBL/GenBank/DDBJ databases">
        <title>An acidophilic fungus is an integral part of prey digestion in a carnivorous sundew plant.</title>
        <authorList>
            <person name="Tsai I.J."/>
        </authorList>
    </citation>
    <scope>NUCLEOTIDE SEQUENCE [LARGE SCALE GENOMIC DNA]</scope>
    <source>
        <strain evidence="3">169a</strain>
    </source>
</reference>
<feature type="domain" description="NACHT-NTPase and P-loop NTPases N-terminal" evidence="2">
    <location>
        <begin position="13"/>
        <end position="148"/>
    </location>
</feature>
<evidence type="ECO:0000313" key="4">
    <source>
        <dbReference type="Proteomes" id="UP001303373"/>
    </source>
</evidence>
<evidence type="ECO:0000256" key="1">
    <source>
        <dbReference type="SAM" id="MobiDB-lite"/>
    </source>
</evidence>
<feature type="compositionally biased region" description="Polar residues" evidence="1">
    <location>
        <begin position="192"/>
        <end position="226"/>
    </location>
</feature>
<accession>A0AAQ3R7G2</accession>
<evidence type="ECO:0000313" key="3">
    <source>
        <dbReference type="EMBL" id="WPH00629.1"/>
    </source>
</evidence>
<keyword evidence="4" id="KW-1185">Reference proteome</keyword>
<evidence type="ECO:0000259" key="2">
    <source>
        <dbReference type="Pfam" id="PF17107"/>
    </source>
</evidence>
<gene>
    <name evidence="3" type="ORF">R9X50_00345900</name>
</gene>
<feature type="region of interest" description="Disordered" evidence="1">
    <location>
        <begin position="179"/>
        <end position="226"/>
    </location>
</feature>
<sequence>MSGAEAFAVIGLISSIITIIDTTRQVYDAATNAEGLHEAFHLVSQKLPLVLDILIDCRRISEQKQDQFKQETDVIRKRELEKSAEAVRPVVEQCKQSAKELQEIFGKVFTGDGANWFERYRKAASAVFGKKGRVEDLMSDMLDSLQLLQAKQIFRDAVSQHSSELVEAIQELSEVASSLPEEDGRYKHSGSGPMNVNASTGTQNNYNQSGRNNTQNFGGQTQHFAK</sequence>
<proteinExistence type="predicted"/>
<dbReference type="AlphaFoldDB" id="A0AAQ3R7G2"/>
<dbReference type="InterPro" id="IPR031352">
    <property type="entry name" value="SesA"/>
</dbReference>
<protein>
    <recommendedName>
        <fullName evidence="2">NACHT-NTPase and P-loop NTPases N-terminal domain-containing protein</fullName>
    </recommendedName>
</protein>
<dbReference type="Proteomes" id="UP001303373">
    <property type="component" value="Chromosome 4"/>
</dbReference>
<name>A0AAQ3R7G2_9PEZI</name>
<dbReference type="Pfam" id="PF17107">
    <property type="entry name" value="SesA"/>
    <property type="match status" value="1"/>
</dbReference>
<organism evidence="3 4">
    <name type="scientific">Acrodontium crateriforme</name>
    <dbReference type="NCBI Taxonomy" id="150365"/>
    <lineage>
        <taxon>Eukaryota</taxon>
        <taxon>Fungi</taxon>
        <taxon>Dikarya</taxon>
        <taxon>Ascomycota</taxon>
        <taxon>Pezizomycotina</taxon>
        <taxon>Dothideomycetes</taxon>
        <taxon>Dothideomycetidae</taxon>
        <taxon>Mycosphaerellales</taxon>
        <taxon>Teratosphaeriaceae</taxon>
        <taxon>Acrodontium</taxon>
    </lineage>
</organism>